<gene>
    <name evidence="1" type="ORF">W97_07996</name>
</gene>
<evidence type="ECO:0000313" key="1">
    <source>
        <dbReference type="EMBL" id="EON68738.1"/>
    </source>
</evidence>
<dbReference type="RefSeq" id="XP_007784055.1">
    <property type="nucleotide sequence ID" value="XM_007785865.1"/>
</dbReference>
<accession>R7Z3R7</accession>
<evidence type="ECO:0000313" key="2">
    <source>
        <dbReference type="Proteomes" id="UP000016924"/>
    </source>
</evidence>
<protein>
    <submittedName>
        <fullName evidence="1">Uncharacterized protein</fullName>
    </submittedName>
</protein>
<dbReference type="OMA" id="KSCTACV"/>
<dbReference type="GeneID" id="19905307"/>
<dbReference type="AlphaFoldDB" id="R7Z3R7"/>
<proteinExistence type="predicted"/>
<dbReference type="STRING" id="1168221.R7Z3R7"/>
<dbReference type="HOGENOM" id="CLU_024655_2_1_1"/>
<dbReference type="EMBL" id="JH767600">
    <property type="protein sequence ID" value="EON68738.1"/>
    <property type="molecule type" value="Genomic_DNA"/>
</dbReference>
<sequence length="352" mass="39600">MRALACEYFNGAAQANAAAPPDLPSLNEADNRCLGVFSAGQAEELPALPLLTPSWSPSDLNLLVGFEGVLSQGSTSSPLLSQNLGLAVTATAAMTEDQLRYCVRELSSYPKMFVRDGLTPFIHRRLYHEQMRKEIRSGYSVCAAYMSKNSANEDIVFRVLEAAVQELLEPPTSWDFADNLAHVQVLILFQIIRLFDGNIRQRAMAEQQEAILDDWVDQLRQRTTSEAPLSWSPWQLWIFTESVRRTVLCSFMLKGIYFAMKQGYCHVIGVLSQLRLSPQPALWGLQSKAQWQMATKSSEPSLVTYESFGFLWESGRIPEIGRFEKMLLVACKGEDRVEEGLLDPLRRTQPDL</sequence>
<dbReference type="eggNOG" id="ENOG502SU6Y">
    <property type="taxonomic scope" value="Eukaryota"/>
</dbReference>
<reference evidence="2" key="1">
    <citation type="submission" date="2012-06" db="EMBL/GenBank/DDBJ databases">
        <title>The genome sequence of Coniosporium apollinis CBS 100218.</title>
        <authorList>
            <consortium name="The Broad Institute Genome Sequencing Platform"/>
            <person name="Cuomo C."/>
            <person name="Gorbushina A."/>
            <person name="Noack S."/>
            <person name="Walker B."/>
            <person name="Young S.K."/>
            <person name="Zeng Q."/>
            <person name="Gargeya S."/>
            <person name="Fitzgerald M."/>
            <person name="Haas B."/>
            <person name="Abouelleil A."/>
            <person name="Alvarado L."/>
            <person name="Arachchi H.M."/>
            <person name="Berlin A.M."/>
            <person name="Chapman S.B."/>
            <person name="Goldberg J."/>
            <person name="Griggs A."/>
            <person name="Gujja S."/>
            <person name="Hansen M."/>
            <person name="Howarth C."/>
            <person name="Imamovic A."/>
            <person name="Larimer J."/>
            <person name="McCowan C."/>
            <person name="Montmayeur A."/>
            <person name="Murphy C."/>
            <person name="Neiman D."/>
            <person name="Pearson M."/>
            <person name="Priest M."/>
            <person name="Roberts A."/>
            <person name="Saif S."/>
            <person name="Shea T."/>
            <person name="Sisk P."/>
            <person name="Sykes S."/>
            <person name="Wortman J."/>
            <person name="Nusbaum C."/>
            <person name="Birren B."/>
        </authorList>
    </citation>
    <scope>NUCLEOTIDE SEQUENCE [LARGE SCALE GENOMIC DNA]</scope>
    <source>
        <strain evidence="2">CBS 100218</strain>
    </source>
</reference>
<name>R7Z3R7_CONA1</name>
<keyword evidence="2" id="KW-1185">Reference proteome</keyword>
<organism evidence="1 2">
    <name type="scientific">Coniosporium apollinis (strain CBS 100218)</name>
    <name type="common">Rock-inhabiting black yeast</name>
    <dbReference type="NCBI Taxonomy" id="1168221"/>
    <lineage>
        <taxon>Eukaryota</taxon>
        <taxon>Fungi</taxon>
        <taxon>Dikarya</taxon>
        <taxon>Ascomycota</taxon>
        <taxon>Pezizomycotina</taxon>
        <taxon>Dothideomycetes</taxon>
        <taxon>Dothideomycetes incertae sedis</taxon>
        <taxon>Coniosporium</taxon>
    </lineage>
</organism>
<dbReference type="Proteomes" id="UP000016924">
    <property type="component" value="Unassembled WGS sequence"/>
</dbReference>
<dbReference type="OrthoDB" id="9930022at2759"/>